<keyword evidence="4" id="KW-1185">Reference proteome</keyword>
<dbReference type="SUPFAM" id="SSF51197">
    <property type="entry name" value="Clavaminate synthase-like"/>
    <property type="match status" value="1"/>
</dbReference>
<dbReference type="InterPro" id="IPR050523">
    <property type="entry name" value="AKR_Detox_Biosynth"/>
</dbReference>
<dbReference type="Gene3D" id="3.20.20.100">
    <property type="entry name" value="NADP-dependent oxidoreductase domain"/>
    <property type="match status" value="1"/>
</dbReference>
<comment type="caution">
    <text evidence="3">The sequence shown here is derived from an EMBL/GenBank/DDBJ whole genome shotgun (WGS) entry which is preliminary data.</text>
</comment>
<dbReference type="GO" id="GO:0016491">
    <property type="term" value="F:oxidoreductase activity"/>
    <property type="evidence" value="ECO:0007669"/>
    <property type="project" value="UniProtKB-KW"/>
</dbReference>
<reference evidence="3" key="1">
    <citation type="submission" date="2021-02" db="EMBL/GenBank/DDBJ databases">
        <authorList>
            <person name="Dougan E. K."/>
            <person name="Rhodes N."/>
            <person name="Thang M."/>
            <person name="Chan C."/>
        </authorList>
    </citation>
    <scope>NUCLEOTIDE SEQUENCE</scope>
</reference>
<dbReference type="InterPro" id="IPR020471">
    <property type="entry name" value="AKR"/>
</dbReference>
<organism evidence="3 4">
    <name type="scientific">Polarella glacialis</name>
    <name type="common">Dinoflagellate</name>
    <dbReference type="NCBI Taxonomy" id="89957"/>
    <lineage>
        <taxon>Eukaryota</taxon>
        <taxon>Sar</taxon>
        <taxon>Alveolata</taxon>
        <taxon>Dinophyceae</taxon>
        <taxon>Suessiales</taxon>
        <taxon>Suessiaceae</taxon>
        <taxon>Polarella</taxon>
    </lineage>
</organism>
<dbReference type="PANTHER" id="PTHR43364:SF4">
    <property type="entry name" value="NAD(P)-LINKED OXIDOREDUCTASE SUPERFAMILY PROTEIN"/>
    <property type="match status" value="1"/>
</dbReference>
<dbReference type="Proteomes" id="UP000654075">
    <property type="component" value="Unassembled WGS sequence"/>
</dbReference>
<accession>A0A813GU69</accession>
<dbReference type="EMBL" id="CAJNNV010029576">
    <property type="protein sequence ID" value="CAE8629029.1"/>
    <property type="molecule type" value="Genomic_DNA"/>
</dbReference>
<dbReference type="PRINTS" id="PR00069">
    <property type="entry name" value="ALDKETRDTASE"/>
</dbReference>
<keyword evidence="1" id="KW-0560">Oxidoreductase</keyword>
<dbReference type="PANTHER" id="PTHR43364">
    <property type="entry name" value="NADH-SPECIFIC METHYLGLYOXAL REDUCTASE-RELATED"/>
    <property type="match status" value="1"/>
</dbReference>
<dbReference type="AlphaFoldDB" id="A0A813GU69"/>
<sequence length="712" mass="78959">MLLTGSMRLAKALAQPVPQGGKKFMDALAKENDHFETLFYGASGGSGWQEKSDECERLFKTAGVASNGVCMQVVELTGSPGDLVVWDPRSLHSASSNANSVPRSVIRFRLENMELNKNQSKLELVGEHRKCDVAERCFDLQRGQLGEGQRSVIKQAWDSFDSSGTLVREPREVGQILKTLGVQLDNAEFRSIIKKRADGLPGNTIEFSEYLKVVTAKRRRGRLVYDPVKHVLQLEDCASIEQHHAGFQRRAASVKSLLAWPARLQLLGYVAQATGSKVGCRGVYLRAGVESASELGAGSSSCPWNQGQGAGCCLFGRSLGWRSPMAQRFLCQIKAFRASCWRWICDAEVRLLRPHGSQRMSGHHDVGAAESLLQNTEAEAHEQLDYAVKERGLKFMDTAEMYPVPTKAETQGRTDQYIGSWLKSSGVPREELVIASKVSGYAKHLSYLRDAGGTTRVNRGQIREAVEKSLQRLGTDYIDLLQIHWPDRHVSIFGAGPYDAGQQRPEDVSFEEQLRAFEELHKEGKVRHFGVSNETSLGVMSFAHAAEQHGLPKIVSIQNSYSLLVRTGFETDLAETCCKRYCNVGLLAYSPLAGGVLSGKYLHDDVEPGARLNLFKGYMERYRNSDSEAATREYAALAERHNMTPTQLALAWCKSRWFVTSSIIGATSLAQLKDNLDAFEMDLSEDALADIGRVYKRYRDPTINPVEKPAGQ</sequence>
<dbReference type="SUPFAM" id="SSF47473">
    <property type="entry name" value="EF-hand"/>
    <property type="match status" value="1"/>
</dbReference>
<evidence type="ECO:0000256" key="1">
    <source>
        <dbReference type="ARBA" id="ARBA00023002"/>
    </source>
</evidence>
<protein>
    <recommendedName>
        <fullName evidence="2">NADP-dependent oxidoreductase domain-containing protein</fullName>
    </recommendedName>
</protein>
<feature type="domain" description="NADP-dependent oxidoreductase" evidence="2">
    <location>
        <begin position="374"/>
        <end position="694"/>
    </location>
</feature>
<dbReference type="OrthoDB" id="2310150at2759"/>
<dbReference type="CDD" id="cd19094">
    <property type="entry name" value="AKR_Tas-like"/>
    <property type="match status" value="1"/>
</dbReference>
<proteinExistence type="predicted"/>
<evidence type="ECO:0000313" key="4">
    <source>
        <dbReference type="Proteomes" id="UP000654075"/>
    </source>
</evidence>
<dbReference type="SUPFAM" id="SSF51430">
    <property type="entry name" value="NAD(P)-linked oxidoreductase"/>
    <property type="match status" value="1"/>
</dbReference>
<dbReference type="Pfam" id="PF00248">
    <property type="entry name" value="Aldo_ket_red"/>
    <property type="match status" value="1"/>
</dbReference>
<dbReference type="Gene3D" id="1.10.238.10">
    <property type="entry name" value="EF-hand"/>
    <property type="match status" value="1"/>
</dbReference>
<dbReference type="InterPro" id="IPR023210">
    <property type="entry name" value="NADP_OxRdtase_dom"/>
</dbReference>
<evidence type="ECO:0000259" key="2">
    <source>
        <dbReference type="Pfam" id="PF00248"/>
    </source>
</evidence>
<dbReference type="InterPro" id="IPR011992">
    <property type="entry name" value="EF-hand-dom_pair"/>
</dbReference>
<name>A0A813GU69_POLGL</name>
<dbReference type="InterPro" id="IPR036812">
    <property type="entry name" value="NAD(P)_OxRdtase_dom_sf"/>
</dbReference>
<evidence type="ECO:0000313" key="3">
    <source>
        <dbReference type="EMBL" id="CAE8629029.1"/>
    </source>
</evidence>
<gene>
    <name evidence="3" type="ORF">PGLA1383_LOCUS45603</name>
</gene>